<dbReference type="EMBL" id="JBFOLK010000466">
    <property type="protein sequence ID" value="KAL2454133.1"/>
    <property type="molecule type" value="Genomic_DNA"/>
</dbReference>
<feature type="compositionally biased region" description="Basic and acidic residues" evidence="1">
    <location>
        <begin position="38"/>
        <end position="48"/>
    </location>
</feature>
<gene>
    <name evidence="2" type="ORF">Adt_48361</name>
</gene>
<dbReference type="Proteomes" id="UP001604336">
    <property type="component" value="Unassembled WGS sequence"/>
</dbReference>
<comment type="caution">
    <text evidence="2">The sequence shown here is derived from an EMBL/GenBank/DDBJ whole genome shotgun (WGS) entry which is preliminary data.</text>
</comment>
<evidence type="ECO:0000256" key="1">
    <source>
        <dbReference type="SAM" id="MobiDB-lite"/>
    </source>
</evidence>
<proteinExistence type="predicted"/>
<evidence type="ECO:0000313" key="2">
    <source>
        <dbReference type="EMBL" id="KAL2454133.1"/>
    </source>
</evidence>
<reference evidence="3" key="1">
    <citation type="submission" date="2024-07" db="EMBL/GenBank/DDBJ databases">
        <title>Two chromosome-level genome assemblies of Korean endemic species Abeliophyllum distichum and Forsythia ovata (Oleaceae).</title>
        <authorList>
            <person name="Jang H."/>
        </authorList>
    </citation>
    <scope>NUCLEOTIDE SEQUENCE [LARGE SCALE GENOMIC DNA]</scope>
</reference>
<sequence>MDSSSHRVTRSSTSKNAPKVMDEKSAKRRREILPEESPSQKKKEIMQHEAQDWDYRIDRKSWPVGRIMVSPKIDVIGKLNAKLKESQKQLFKETCFGAVLRYKRY</sequence>
<keyword evidence="3" id="KW-1185">Reference proteome</keyword>
<protein>
    <submittedName>
        <fullName evidence="2">Uncharacterized protein</fullName>
    </submittedName>
</protein>
<accession>A0ABD1NSS3</accession>
<feature type="region of interest" description="Disordered" evidence="1">
    <location>
        <begin position="1"/>
        <end position="48"/>
    </location>
</feature>
<dbReference type="AlphaFoldDB" id="A0ABD1NSS3"/>
<evidence type="ECO:0000313" key="3">
    <source>
        <dbReference type="Proteomes" id="UP001604336"/>
    </source>
</evidence>
<name>A0ABD1NSS3_9LAMI</name>
<organism evidence="2 3">
    <name type="scientific">Abeliophyllum distichum</name>
    <dbReference type="NCBI Taxonomy" id="126358"/>
    <lineage>
        <taxon>Eukaryota</taxon>
        <taxon>Viridiplantae</taxon>
        <taxon>Streptophyta</taxon>
        <taxon>Embryophyta</taxon>
        <taxon>Tracheophyta</taxon>
        <taxon>Spermatophyta</taxon>
        <taxon>Magnoliopsida</taxon>
        <taxon>eudicotyledons</taxon>
        <taxon>Gunneridae</taxon>
        <taxon>Pentapetalae</taxon>
        <taxon>asterids</taxon>
        <taxon>lamiids</taxon>
        <taxon>Lamiales</taxon>
        <taxon>Oleaceae</taxon>
        <taxon>Forsythieae</taxon>
        <taxon>Abeliophyllum</taxon>
    </lineage>
</organism>